<evidence type="ECO:0000313" key="2">
    <source>
        <dbReference type="EMBL" id="CAB5367605.1"/>
    </source>
</evidence>
<name>A0A915Z9D7_9GLOM</name>
<sequence length="96" mass="10818">MAGLRLFGHDISVNGSWILTDCSSDLDGMHYLNEIILKRIGLDGPGHVRFRRLVLWFSIGNFNKDMDNNKHNNTLESEKQVHPTSCTSSNSNTSNK</sequence>
<organism evidence="2 3">
    <name type="scientific">Rhizophagus irregularis</name>
    <dbReference type="NCBI Taxonomy" id="588596"/>
    <lineage>
        <taxon>Eukaryota</taxon>
        <taxon>Fungi</taxon>
        <taxon>Fungi incertae sedis</taxon>
        <taxon>Mucoromycota</taxon>
        <taxon>Glomeromycotina</taxon>
        <taxon>Glomeromycetes</taxon>
        <taxon>Glomerales</taxon>
        <taxon>Glomeraceae</taxon>
        <taxon>Rhizophagus</taxon>
    </lineage>
</organism>
<dbReference type="VEuPathDB" id="FungiDB:RhiirFUN_010554"/>
<gene>
    <name evidence="2" type="ORF">CHRIB12_LOCUS11343</name>
</gene>
<feature type="compositionally biased region" description="Low complexity" evidence="1">
    <location>
        <begin position="84"/>
        <end position="96"/>
    </location>
</feature>
<protein>
    <submittedName>
        <fullName evidence="2">Uncharacterized protein</fullName>
    </submittedName>
</protein>
<evidence type="ECO:0000256" key="1">
    <source>
        <dbReference type="SAM" id="MobiDB-lite"/>
    </source>
</evidence>
<accession>A0A915Z9D7</accession>
<dbReference type="OrthoDB" id="10347531at2759"/>
<dbReference type="Proteomes" id="UP000684084">
    <property type="component" value="Unassembled WGS sequence"/>
</dbReference>
<comment type="caution">
    <text evidence="2">The sequence shown here is derived from an EMBL/GenBank/DDBJ whole genome shotgun (WGS) entry which is preliminary data.</text>
</comment>
<dbReference type="EMBL" id="CAGKOT010000024">
    <property type="protein sequence ID" value="CAB5367605.1"/>
    <property type="molecule type" value="Genomic_DNA"/>
</dbReference>
<proteinExistence type="predicted"/>
<reference evidence="2" key="1">
    <citation type="submission" date="2020-05" db="EMBL/GenBank/DDBJ databases">
        <authorList>
            <person name="Rincon C."/>
            <person name="Sanders R I."/>
            <person name="Robbins C."/>
            <person name="Chaturvedi A."/>
        </authorList>
    </citation>
    <scope>NUCLEOTIDE SEQUENCE</scope>
    <source>
        <strain evidence="2">CHB12</strain>
    </source>
</reference>
<dbReference type="AlphaFoldDB" id="A0A915Z9D7"/>
<evidence type="ECO:0000313" key="3">
    <source>
        <dbReference type="Proteomes" id="UP000684084"/>
    </source>
</evidence>
<feature type="region of interest" description="Disordered" evidence="1">
    <location>
        <begin position="65"/>
        <end position="96"/>
    </location>
</feature>